<evidence type="ECO:0000256" key="1">
    <source>
        <dbReference type="SAM" id="MobiDB-lite"/>
    </source>
</evidence>
<accession>A0A8D8HZB3</accession>
<sequence>MGNPGSARGLRRQGVLRVVRRPDRLHVHHESLQQRVETVVATGAGQKDRPVPVHGQGQRSVPLGHVPGHAARHRQGPHARVAHHGHRISQLRGRQVQQESRHRRVR</sequence>
<organism evidence="2">
    <name type="scientific">Culex pipiens</name>
    <name type="common">House mosquito</name>
    <dbReference type="NCBI Taxonomy" id="7175"/>
    <lineage>
        <taxon>Eukaryota</taxon>
        <taxon>Metazoa</taxon>
        <taxon>Ecdysozoa</taxon>
        <taxon>Arthropoda</taxon>
        <taxon>Hexapoda</taxon>
        <taxon>Insecta</taxon>
        <taxon>Pterygota</taxon>
        <taxon>Neoptera</taxon>
        <taxon>Endopterygota</taxon>
        <taxon>Diptera</taxon>
        <taxon>Nematocera</taxon>
        <taxon>Culicoidea</taxon>
        <taxon>Culicidae</taxon>
        <taxon>Culicinae</taxon>
        <taxon>Culicini</taxon>
        <taxon>Culex</taxon>
        <taxon>Culex</taxon>
    </lineage>
</organism>
<name>A0A8D8HZB3_CULPI</name>
<evidence type="ECO:0000313" key="2">
    <source>
        <dbReference type="EMBL" id="CAG6543829.1"/>
    </source>
</evidence>
<dbReference type="AlphaFoldDB" id="A0A8D8HZB3"/>
<dbReference type="EMBL" id="HBUE01335995">
    <property type="protein sequence ID" value="CAG6595955.1"/>
    <property type="molecule type" value="Transcribed_RNA"/>
</dbReference>
<proteinExistence type="predicted"/>
<reference evidence="2" key="1">
    <citation type="submission" date="2021-05" db="EMBL/GenBank/DDBJ databases">
        <authorList>
            <person name="Alioto T."/>
            <person name="Alioto T."/>
            <person name="Gomez Garrido J."/>
        </authorList>
    </citation>
    <scope>NUCLEOTIDE SEQUENCE</scope>
</reference>
<dbReference type="EMBL" id="HBUE01229229">
    <property type="protein sequence ID" value="CAG6543829.1"/>
    <property type="molecule type" value="Transcribed_RNA"/>
</dbReference>
<feature type="compositionally biased region" description="Basic residues" evidence="1">
    <location>
        <begin position="70"/>
        <end position="89"/>
    </location>
</feature>
<feature type="region of interest" description="Disordered" evidence="1">
    <location>
        <begin position="44"/>
        <end position="106"/>
    </location>
</feature>
<protein>
    <submittedName>
        <fullName evidence="2">(northern house mosquito) hypothetical protein</fullName>
    </submittedName>
</protein>